<name>A0ABS9ZPU8_9PSED</name>
<reference evidence="1 2" key="1">
    <citation type="submission" date="2015-12" db="EMBL/GenBank/DDBJ databases">
        <title>Phylogenomics in the description of a new species in the Pseudomonas syringae group.</title>
        <authorList>
            <person name="Busquets A."/>
            <person name="Gomila M."/>
            <person name="Beiki F."/>
            <person name="Rahimian H."/>
            <person name="Mulet M."/>
            <person name="Sanchez D."/>
            <person name="Garcia-Valdes E."/>
            <person name="Lalucat J."/>
        </authorList>
    </citation>
    <scope>NUCLEOTIDE SEQUENCE [LARGE SCALE GENOMIC DNA]</scope>
    <source>
        <strain evidence="1 2">S25</strain>
    </source>
</reference>
<evidence type="ECO:0000313" key="2">
    <source>
        <dbReference type="Proteomes" id="UP001320513"/>
    </source>
</evidence>
<comment type="caution">
    <text evidence="1">The sequence shown here is derived from an EMBL/GenBank/DDBJ whole genome shotgun (WGS) entry which is preliminary data.</text>
</comment>
<proteinExistence type="predicted"/>
<sequence>MPCAEVLYCVMRQVDGMSCVERVKAESVGAHEHREAAMASCLMHRYRGLAVLVRFYRGNVCFATAWCH</sequence>
<protein>
    <submittedName>
        <fullName evidence="1">Uncharacterized protein</fullName>
    </submittedName>
</protein>
<evidence type="ECO:0000313" key="1">
    <source>
        <dbReference type="EMBL" id="MCI8212176.1"/>
    </source>
</evidence>
<organism evidence="1 2">
    <name type="scientific">Pseudomonas maioricensis</name>
    <dbReference type="NCBI Taxonomy" id="1766623"/>
    <lineage>
        <taxon>Bacteria</taxon>
        <taxon>Pseudomonadati</taxon>
        <taxon>Pseudomonadota</taxon>
        <taxon>Gammaproteobacteria</taxon>
        <taxon>Pseudomonadales</taxon>
        <taxon>Pseudomonadaceae</taxon>
        <taxon>Pseudomonas</taxon>
    </lineage>
</organism>
<dbReference type="EMBL" id="LOHG01000018">
    <property type="protein sequence ID" value="MCI8212176.1"/>
    <property type="molecule type" value="Genomic_DNA"/>
</dbReference>
<keyword evidence="2" id="KW-1185">Reference proteome</keyword>
<dbReference type="Proteomes" id="UP001320513">
    <property type="component" value="Unassembled WGS sequence"/>
</dbReference>
<gene>
    <name evidence="1" type="ORF">AUC61_21840</name>
</gene>
<accession>A0ABS9ZPU8</accession>